<evidence type="ECO:0000256" key="4">
    <source>
        <dbReference type="ARBA" id="ARBA00012967"/>
    </source>
</evidence>
<protein>
    <recommendedName>
        <fullName evidence="6">Malate dehydrogenase</fullName>
        <ecNumber evidence="4">1.1.1.27</ecNumber>
        <ecNumber evidence="5">1.1.1.37</ecNumber>
    </recommendedName>
</protein>
<keyword evidence="7" id="KW-0816">Tricarboxylic acid cycle</keyword>
<evidence type="ECO:0000256" key="12">
    <source>
        <dbReference type="PIRSR" id="PIRSR000102-1"/>
    </source>
</evidence>
<keyword evidence="8 14" id="KW-0560">Oxidoreductase</keyword>
<dbReference type="Gene3D" id="3.40.50.720">
    <property type="entry name" value="NAD(P)-binding Rossmann-like Domain"/>
    <property type="match status" value="1"/>
</dbReference>
<name>A0A2R4X4I5_9EURY</name>
<organism evidence="17 18">
    <name type="scientific">Halococcoides cellulosivorans</name>
    <dbReference type="NCBI Taxonomy" id="1679096"/>
    <lineage>
        <taxon>Archaea</taxon>
        <taxon>Methanobacteriati</taxon>
        <taxon>Methanobacteriota</taxon>
        <taxon>Stenosarchaea group</taxon>
        <taxon>Halobacteria</taxon>
        <taxon>Halobacteriales</taxon>
        <taxon>Haloarculaceae</taxon>
        <taxon>Halococcoides</taxon>
    </lineage>
</organism>
<feature type="domain" description="Lactate/malate dehydrogenase N-terminal" evidence="15">
    <location>
        <begin position="7"/>
        <end position="145"/>
    </location>
</feature>
<dbReference type="SUPFAM" id="SSF51735">
    <property type="entry name" value="NAD(P)-binding Rossmann-fold domains"/>
    <property type="match status" value="1"/>
</dbReference>
<dbReference type="InterPro" id="IPR015955">
    <property type="entry name" value="Lactate_DH/Glyco_Ohase_4_C"/>
</dbReference>
<dbReference type="InterPro" id="IPR001557">
    <property type="entry name" value="L-lactate/malate_DH"/>
</dbReference>
<dbReference type="Proteomes" id="UP000244727">
    <property type="component" value="Chromosome"/>
</dbReference>
<evidence type="ECO:0000259" key="16">
    <source>
        <dbReference type="Pfam" id="PF02866"/>
    </source>
</evidence>
<evidence type="ECO:0000256" key="5">
    <source>
        <dbReference type="ARBA" id="ARBA00012995"/>
    </source>
</evidence>
<dbReference type="PIRSF" id="PIRSF000102">
    <property type="entry name" value="Lac_mal_DH"/>
    <property type="match status" value="1"/>
</dbReference>
<evidence type="ECO:0000256" key="10">
    <source>
        <dbReference type="ARBA" id="ARBA00048313"/>
    </source>
</evidence>
<evidence type="ECO:0000259" key="15">
    <source>
        <dbReference type="Pfam" id="PF00056"/>
    </source>
</evidence>
<dbReference type="GO" id="GO:0004459">
    <property type="term" value="F:L-lactate dehydrogenase (NAD+) activity"/>
    <property type="evidence" value="ECO:0007669"/>
    <property type="project" value="UniProtKB-EC"/>
</dbReference>
<dbReference type="SUPFAM" id="SSF56327">
    <property type="entry name" value="LDH C-terminal domain-like"/>
    <property type="match status" value="1"/>
</dbReference>
<evidence type="ECO:0000256" key="14">
    <source>
        <dbReference type="RuleBase" id="RU003369"/>
    </source>
</evidence>
<evidence type="ECO:0000256" key="3">
    <source>
        <dbReference type="ARBA" id="ARBA00006054"/>
    </source>
</evidence>
<feature type="binding site" evidence="13">
    <location>
        <position position="37"/>
    </location>
    <ligand>
        <name>NAD(+)</name>
        <dbReference type="ChEBI" id="CHEBI:57540"/>
    </ligand>
</feature>
<evidence type="ECO:0000256" key="7">
    <source>
        <dbReference type="ARBA" id="ARBA00022532"/>
    </source>
</evidence>
<dbReference type="GO" id="GO:0006099">
    <property type="term" value="P:tricarboxylic acid cycle"/>
    <property type="evidence" value="ECO:0007669"/>
    <property type="project" value="UniProtKB-KW"/>
</dbReference>
<dbReference type="Pfam" id="PF02866">
    <property type="entry name" value="Ldh_1_C"/>
    <property type="match status" value="1"/>
</dbReference>
<evidence type="ECO:0000256" key="8">
    <source>
        <dbReference type="ARBA" id="ARBA00023002"/>
    </source>
</evidence>
<comment type="function">
    <text evidence="1">Catalyzes the reversible oxidation of malate to oxaloacetate.</text>
</comment>
<dbReference type="CDD" id="cd05292">
    <property type="entry name" value="LDH_2"/>
    <property type="match status" value="1"/>
</dbReference>
<dbReference type="Pfam" id="PF00056">
    <property type="entry name" value="Ldh_1_N"/>
    <property type="match status" value="1"/>
</dbReference>
<keyword evidence="18" id="KW-1185">Reference proteome</keyword>
<evidence type="ECO:0000256" key="1">
    <source>
        <dbReference type="ARBA" id="ARBA00003966"/>
    </source>
</evidence>
<dbReference type="EC" id="1.1.1.27" evidence="4"/>
<dbReference type="InterPro" id="IPR018177">
    <property type="entry name" value="L-lactate_DH_AS"/>
</dbReference>
<dbReference type="KEGG" id="harc:HARCEL1_10580"/>
<gene>
    <name evidence="17" type="ORF">HARCEL1_10580</name>
</gene>
<evidence type="ECO:0000313" key="17">
    <source>
        <dbReference type="EMBL" id="AWB28707.1"/>
    </source>
</evidence>
<dbReference type="AlphaFoldDB" id="A0A2R4X4I5"/>
<feature type="binding site" evidence="13">
    <location>
        <begin position="12"/>
        <end position="17"/>
    </location>
    <ligand>
        <name>NAD(+)</name>
        <dbReference type="ChEBI" id="CHEBI:57540"/>
    </ligand>
</feature>
<dbReference type="UniPathway" id="UPA00554">
    <property type="reaction ID" value="UER00611"/>
</dbReference>
<dbReference type="PANTHER" id="PTHR43128">
    <property type="entry name" value="L-2-HYDROXYCARBOXYLATE DEHYDROGENASE (NAD(P)(+))"/>
    <property type="match status" value="1"/>
</dbReference>
<feature type="binding site" evidence="13">
    <location>
        <begin position="121"/>
        <end position="123"/>
    </location>
    <ligand>
        <name>NAD(+)</name>
        <dbReference type="ChEBI" id="CHEBI:57540"/>
    </ligand>
</feature>
<dbReference type="GO" id="GO:0006089">
    <property type="term" value="P:lactate metabolic process"/>
    <property type="evidence" value="ECO:0007669"/>
    <property type="project" value="TreeGrafter"/>
</dbReference>
<dbReference type="FunFam" id="3.40.50.720:FF:000018">
    <property type="entry name" value="Malate dehydrogenase"/>
    <property type="match status" value="1"/>
</dbReference>
<dbReference type="NCBIfam" id="NF000824">
    <property type="entry name" value="PRK00066.1"/>
    <property type="match status" value="1"/>
</dbReference>
<accession>A0A2R4X4I5</accession>
<evidence type="ECO:0000256" key="9">
    <source>
        <dbReference type="ARBA" id="ARBA00023027"/>
    </source>
</evidence>
<dbReference type="InterPro" id="IPR001236">
    <property type="entry name" value="Lactate/malate_DH_N"/>
</dbReference>
<comment type="catalytic activity">
    <reaction evidence="11">
        <text>(S)-lactate + NAD(+) = pyruvate + NADH + H(+)</text>
        <dbReference type="Rhea" id="RHEA:23444"/>
        <dbReference type="ChEBI" id="CHEBI:15361"/>
        <dbReference type="ChEBI" id="CHEBI:15378"/>
        <dbReference type="ChEBI" id="CHEBI:16651"/>
        <dbReference type="ChEBI" id="CHEBI:57540"/>
        <dbReference type="ChEBI" id="CHEBI:57945"/>
        <dbReference type="EC" id="1.1.1.27"/>
    </reaction>
</comment>
<dbReference type="PANTHER" id="PTHR43128:SF16">
    <property type="entry name" value="L-LACTATE DEHYDROGENASE"/>
    <property type="match status" value="1"/>
</dbReference>
<evidence type="ECO:0000256" key="13">
    <source>
        <dbReference type="PIRSR" id="PIRSR000102-3"/>
    </source>
</evidence>
<evidence type="ECO:0000256" key="2">
    <source>
        <dbReference type="ARBA" id="ARBA00004843"/>
    </source>
</evidence>
<sequence length="316" mass="34298">MTEVKGKVAIIGAGAVGSTTAFALMNSGVVNEIVLVDIDHEKAEGEAMDLRHGATFVKPTTVRAGTYDDVNDADVVIITAGVSQKPGETRLELLERNTAVFKDMVPRITDGLDDDAILLVVTNPVDVLSYVTWKVSGLPSERVIGSGTVLDTARFRHVLAENCGVAEKNIHAYVVGEHGDSEVPVWSAVHLAGTQFDDFCVRCSKECDLGQKDAIDERVRGAAYEIIDKKGATYYAVSLATQQIVESIIRNENSIMTVSTLMNGHYGVDDVYLSLPAIVNRGGIRQTIELDMDDDEREAFRDSAKILKDQIAQLDI</sequence>
<dbReference type="InterPro" id="IPR022383">
    <property type="entry name" value="Lactate/malate_DH_C"/>
</dbReference>
<dbReference type="NCBIfam" id="NF004863">
    <property type="entry name" value="PRK06223.1"/>
    <property type="match status" value="1"/>
</dbReference>
<dbReference type="RefSeq" id="WP_108384245.1">
    <property type="nucleotide sequence ID" value="NZ_CP028858.1"/>
</dbReference>
<proteinExistence type="inferred from homology"/>
<dbReference type="PRINTS" id="PR00086">
    <property type="entry name" value="LLDHDRGNASE"/>
</dbReference>
<dbReference type="GO" id="GO:0005737">
    <property type="term" value="C:cytoplasm"/>
    <property type="evidence" value="ECO:0007669"/>
    <property type="project" value="InterPro"/>
</dbReference>
<dbReference type="EC" id="1.1.1.37" evidence="5"/>
<dbReference type="InterPro" id="IPR036291">
    <property type="entry name" value="NAD(P)-bd_dom_sf"/>
</dbReference>
<comment type="pathway">
    <text evidence="2">Fermentation; pyruvate fermentation to lactate; (S)-lactate from pyruvate: step 1/1.</text>
</comment>
<feature type="binding site" evidence="13">
    <location>
        <position position="97"/>
    </location>
    <ligand>
        <name>NAD(+)</name>
        <dbReference type="ChEBI" id="CHEBI:57540"/>
    </ligand>
</feature>
<feature type="active site" description="Proton acceptor" evidence="12">
    <location>
        <position position="178"/>
    </location>
</feature>
<dbReference type="GeneID" id="36512957"/>
<reference evidence="17 18" key="1">
    <citation type="submission" date="2018-04" db="EMBL/GenBank/DDBJ databases">
        <title>Halococcoides cellulosivorans gen. nov., sp. nov., an extremely halophilic cellulose-utilizing haloarchaeon from hypersaline lakes.</title>
        <authorList>
            <person name="Sorokin D.Y."/>
            <person name="Toshchakov S.V."/>
            <person name="Samarov N.I."/>
            <person name="Korzhenkov A."/>
            <person name="Kublanov I.V."/>
        </authorList>
    </citation>
    <scope>NUCLEOTIDE SEQUENCE [LARGE SCALE GENOMIC DNA]</scope>
    <source>
        <strain evidence="17 18">HArcel1</strain>
    </source>
</reference>
<dbReference type="InterPro" id="IPR011304">
    <property type="entry name" value="L-lactate_DH"/>
</dbReference>
<dbReference type="HAMAP" id="MF_00488">
    <property type="entry name" value="Lactate_dehydrog"/>
    <property type="match status" value="1"/>
</dbReference>
<evidence type="ECO:0000256" key="6">
    <source>
        <dbReference type="ARBA" id="ARBA00020382"/>
    </source>
</evidence>
<dbReference type="Gene3D" id="3.90.110.10">
    <property type="entry name" value="Lactate dehydrogenase/glycoside hydrolase, family 4, C-terminal"/>
    <property type="match status" value="1"/>
</dbReference>
<dbReference type="EMBL" id="CP028858">
    <property type="protein sequence ID" value="AWB28707.1"/>
    <property type="molecule type" value="Genomic_DNA"/>
</dbReference>
<dbReference type="GO" id="GO:0030060">
    <property type="term" value="F:L-malate dehydrogenase (NAD+) activity"/>
    <property type="evidence" value="ECO:0007669"/>
    <property type="project" value="UniProtKB-EC"/>
</dbReference>
<feature type="domain" description="Lactate/malate dehydrogenase C-terminal" evidence="16">
    <location>
        <begin position="148"/>
        <end position="313"/>
    </location>
</feature>
<comment type="catalytic activity">
    <reaction evidence="10">
        <text>(S)-malate + NAD(+) = oxaloacetate + NADH + H(+)</text>
        <dbReference type="Rhea" id="RHEA:21432"/>
        <dbReference type="ChEBI" id="CHEBI:15378"/>
        <dbReference type="ChEBI" id="CHEBI:15589"/>
        <dbReference type="ChEBI" id="CHEBI:16452"/>
        <dbReference type="ChEBI" id="CHEBI:57540"/>
        <dbReference type="ChEBI" id="CHEBI:57945"/>
        <dbReference type="EC" id="1.1.1.37"/>
    </reaction>
</comment>
<dbReference type="NCBIfam" id="TIGR01771">
    <property type="entry name" value="L-LDH-NAD"/>
    <property type="match status" value="1"/>
</dbReference>
<keyword evidence="9 13" id="KW-0520">NAD</keyword>
<evidence type="ECO:0000313" key="18">
    <source>
        <dbReference type="Proteomes" id="UP000244727"/>
    </source>
</evidence>
<dbReference type="PROSITE" id="PS00064">
    <property type="entry name" value="L_LDH"/>
    <property type="match status" value="1"/>
</dbReference>
<evidence type="ECO:0000256" key="11">
    <source>
        <dbReference type="ARBA" id="ARBA00049258"/>
    </source>
</evidence>
<comment type="similarity">
    <text evidence="3">Belongs to the LDH/MDH superfamily. LDH family.</text>
</comment>